<dbReference type="GO" id="GO:0003677">
    <property type="term" value="F:DNA binding"/>
    <property type="evidence" value="ECO:0007669"/>
    <property type="project" value="InterPro"/>
</dbReference>
<protein>
    <submittedName>
        <fullName evidence="1">XRE family transcriptional regulator</fullName>
    </submittedName>
</protein>
<accession>A0A2A5AKZ1</accession>
<sequence>MTKKPSIEDMVKAIEADAGQTIPGLAESIAESRTGAGITHSPDQIMLKAARKVTDMSQPKFADWLETPVGTLRDWEQGRSEVPGAVKKLLQITISHPEIVAEYS</sequence>
<proteinExistence type="predicted"/>
<name>A0A2A5AKZ1_9GAMM</name>
<gene>
    <name evidence="1" type="ORF">COA96_16010</name>
</gene>
<reference evidence="2" key="1">
    <citation type="submission" date="2017-08" db="EMBL/GenBank/DDBJ databases">
        <title>A dynamic microbial community with high functional redundancy inhabits the cold, oxic subseafloor aquifer.</title>
        <authorList>
            <person name="Tully B.J."/>
            <person name="Wheat C.G."/>
            <person name="Glazer B.T."/>
            <person name="Huber J.A."/>
        </authorList>
    </citation>
    <scope>NUCLEOTIDE SEQUENCE [LARGE SCALE GENOMIC DNA]</scope>
</reference>
<dbReference type="InterPro" id="IPR010982">
    <property type="entry name" value="Lambda_DNA-bd_dom_sf"/>
</dbReference>
<comment type="caution">
    <text evidence="1">The sequence shown here is derived from an EMBL/GenBank/DDBJ whole genome shotgun (WGS) entry which is preliminary data.</text>
</comment>
<dbReference type="Proteomes" id="UP000218327">
    <property type="component" value="Unassembled WGS sequence"/>
</dbReference>
<dbReference type="SUPFAM" id="SSF47413">
    <property type="entry name" value="lambda repressor-like DNA-binding domains"/>
    <property type="match status" value="1"/>
</dbReference>
<evidence type="ECO:0000313" key="2">
    <source>
        <dbReference type="Proteomes" id="UP000218327"/>
    </source>
</evidence>
<dbReference type="EMBL" id="NVVJ01000084">
    <property type="protein sequence ID" value="PCJ19974.1"/>
    <property type="molecule type" value="Genomic_DNA"/>
</dbReference>
<dbReference type="Gene3D" id="1.10.260.40">
    <property type="entry name" value="lambda repressor-like DNA-binding domains"/>
    <property type="match status" value="1"/>
</dbReference>
<organism evidence="1 2">
    <name type="scientific">SAR86 cluster bacterium</name>
    <dbReference type="NCBI Taxonomy" id="2030880"/>
    <lineage>
        <taxon>Bacteria</taxon>
        <taxon>Pseudomonadati</taxon>
        <taxon>Pseudomonadota</taxon>
        <taxon>Gammaproteobacteria</taxon>
        <taxon>SAR86 cluster</taxon>
    </lineage>
</organism>
<dbReference type="AlphaFoldDB" id="A0A2A5AKZ1"/>
<evidence type="ECO:0000313" key="1">
    <source>
        <dbReference type="EMBL" id="PCJ19974.1"/>
    </source>
</evidence>